<dbReference type="Pfam" id="PF00171">
    <property type="entry name" value="Aldedh"/>
    <property type="match status" value="1"/>
</dbReference>
<evidence type="ECO:0000313" key="4">
    <source>
        <dbReference type="EMBL" id="MDQ2585668.1"/>
    </source>
</evidence>
<dbReference type="PANTHER" id="PTHR43353:SF3">
    <property type="entry name" value="ALDEHYDE DEHYDROGENASE-RELATED"/>
    <property type="match status" value="1"/>
</dbReference>
<evidence type="ECO:0000256" key="1">
    <source>
        <dbReference type="ARBA" id="ARBA00023002"/>
    </source>
</evidence>
<dbReference type="InterPro" id="IPR050740">
    <property type="entry name" value="Aldehyde_DH_Superfamily"/>
</dbReference>
<dbReference type="InterPro" id="IPR016161">
    <property type="entry name" value="Ald_DH/histidinol_DH"/>
</dbReference>
<dbReference type="Proteomes" id="UP001225605">
    <property type="component" value="Unassembled WGS sequence"/>
</dbReference>
<dbReference type="RefSeq" id="WP_306746872.1">
    <property type="nucleotide sequence ID" value="NZ_NSDM01000007.1"/>
</dbReference>
<keyword evidence="5" id="KW-1185">Reference proteome</keyword>
<dbReference type="InterPro" id="IPR015590">
    <property type="entry name" value="Aldehyde_DH_dom"/>
</dbReference>
<gene>
    <name evidence="4" type="ORF">CKY47_17095</name>
</gene>
<comment type="caution">
    <text evidence="4">The sequence shown here is derived from an EMBL/GenBank/DDBJ whole genome shotgun (WGS) entry which is preliminary data.</text>
</comment>
<proteinExistence type="predicted"/>
<dbReference type="InterPro" id="IPR016162">
    <property type="entry name" value="Ald_DH_N"/>
</dbReference>
<organism evidence="4 5">
    <name type="scientific">Saccharothrix yanglingensis</name>
    <dbReference type="NCBI Taxonomy" id="659496"/>
    <lineage>
        <taxon>Bacteria</taxon>
        <taxon>Bacillati</taxon>
        <taxon>Actinomycetota</taxon>
        <taxon>Actinomycetes</taxon>
        <taxon>Pseudonocardiales</taxon>
        <taxon>Pseudonocardiaceae</taxon>
        <taxon>Saccharothrix</taxon>
    </lineage>
</organism>
<dbReference type="InterPro" id="IPR016163">
    <property type="entry name" value="Ald_DH_C"/>
</dbReference>
<evidence type="ECO:0000259" key="3">
    <source>
        <dbReference type="Pfam" id="PF00171"/>
    </source>
</evidence>
<name>A0ABU0X0N8_9PSEU</name>
<feature type="domain" description="Aldehyde dehydrogenase" evidence="3">
    <location>
        <begin position="25"/>
        <end position="461"/>
    </location>
</feature>
<dbReference type="InterPro" id="IPR044151">
    <property type="entry name" value="ALDH_KGSADH"/>
</dbReference>
<dbReference type="Gene3D" id="3.40.309.10">
    <property type="entry name" value="Aldehyde Dehydrogenase, Chain A, domain 2"/>
    <property type="match status" value="1"/>
</dbReference>
<dbReference type="EMBL" id="NSDM01000007">
    <property type="protein sequence ID" value="MDQ2585668.1"/>
    <property type="molecule type" value="Genomic_DNA"/>
</dbReference>
<protein>
    <submittedName>
        <fullName evidence="4">Aldehyde dehydrogenase (NADP(+))</fullName>
    </submittedName>
</protein>
<dbReference type="PANTHER" id="PTHR43353">
    <property type="entry name" value="SUCCINATE-SEMIALDEHYDE DEHYDROGENASE, MITOCHONDRIAL"/>
    <property type="match status" value="1"/>
</dbReference>
<sequence>MTEARTTQDVQDTQDVPETRRARGVQGYNPRTGEPSGPPIPESGDTDVDRVVTAAAAAFPTWSALPARDRADALESVADALDAGSEALVTLADTETALGRPRLTTELKRTTNQLRLFAEVLREGSWVEATLDTANPDIIPPRPVLRRMLRPLGPVGVFAASNFPFAFSIAGGDTASALAAGCPVVVKAHPSHPGTSEATARIVESALPPGVFGVVHGQQAGVALVNHPAVKAVGFTGSTAGGRALFDLASSRPEPIPFYGELGSINPAVVLPRAAAARPEGFAAEFAGSLTLGVGQFCTNPGLLFAPESLVPALAAAVSGAVGGPMLNERMCDAYRSGTEDLAASGLAELVAHGTAPAEGWSVEPKLYEVPLAGFAENLATLTEEHFGPAAVVVTYSSVDELLDVLPKLPGTLTGAVHAAEAELDDAGRVAEALRPVVGRLIFNGWPTGVAVAWGMHHGGPWPSTTNALHTSVGATSIRRWVGPVTYQSWPDELLPAELRDGNPLGIPRRVDGVLAVH</sequence>
<feature type="compositionally biased region" description="Polar residues" evidence="2">
    <location>
        <begin position="1"/>
        <end position="16"/>
    </location>
</feature>
<evidence type="ECO:0000256" key="2">
    <source>
        <dbReference type="SAM" id="MobiDB-lite"/>
    </source>
</evidence>
<dbReference type="SUPFAM" id="SSF53720">
    <property type="entry name" value="ALDH-like"/>
    <property type="match status" value="1"/>
</dbReference>
<keyword evidence="1" id="KW-0560">Oxidoreductase</keyword>
<dbReference type="Gene3D" id="3.40.605.10">
    <property type="entry name" value="Aldehyde Dehydrogenase, Chain A, domain 1"/>
    <property type="match status" value="1"/>
</dbReference>
<evidence type="ECO:0000313" key="5">
    <source>
        <dbReference type="Proteomes" id="UP001225605"/>
    </source>
</evidence>
<reference evidence="4 5" key="1">
    <citation type="submission" date="2017-06" db="EMBL/GenBank/DDBJ databases">
        <title>Cultured bacterium strain Saccharothrix yanglingensis Hhs.015.</title>
        <authorList>
            <person name="Xia Y."/>
        </authorList>
    </citation>
    <scope>NUCLEOTIDE SEQUENCE [LARGE SCALE GENOMIC DNA]</scope>
    <source>
        <strain evidence="4 5">Hhs.015</strain>
    </source>
</reference>
<accession>A0ABU0X0N8</accession>
<feature type="region of interest" description="Disordered" evidence="2">
    <location>
        <begin position="1"/>
        <end position="45"/>
    </location>
</feature>
<dbReference type="CDD" id="cd07129">
    <property type="entry name" value="ALDH_KGSADH"/>
    <property type="match status" value="1"/>
</dbReference>